<dbReference type="EMBL" id="CM000784">
    <property type="protein sequence ID" value="AQK99987.1"/>
    <property type="molecule type" value="Genomic_DNA"/>
</dbReference>
<feature type="non-terminal residue" evidence="1">
    <location>
        <position position="182"/>
    </location>
</feature>
<gene>
    <name evidence="1" type="ORF">ZEAMMB73_Zm00001d012623</name>
</gene>
<organism evidence="1">
    <name type="scientific">Zea mays</name>
    <name type="common">Maize</name>
    <dbReference type="NCBI Taxonomy" id="4577"/>
    <lineage>
        <taxon>Eukaryota</taxon>
        <taxon>Viridiplantae</taxon>
        <taxon>Streptophyta</taxon>
        <taxon>Embryophyta</taxon>
        <taxon>Tracheophyta</taxon>
        <taxon>Spermatophyta</taxon>
        <taxon>Magnoliopsida</taxon>
        <taxon>Liliopsida</taxon>
        <taxon>Poales</taxon>
        <taxon>Poaceae</taxon>
        <taxon>PACMAD clade</taxon>
        <taxon>Panicoideae</taxon>
        <taxon>Andropogonodae</taxon>
        <taxon>Andropogoneae</taxon>
        <taxon>Tripsacinae</taxon>
        <taxon>Zea</taxon>
    </lineage>
</organism>
<dbReference type="InParanoid" id="A0A1D6GA53"/>
<proteinExistence type="predicted"/>
<evidence type="ECO:0000313" key="1">
    <source>
        <dbReference type="EMBL" id="AQK99987.1"/>
    </source>
</evidence>
<reference evidence="1" key="1">
    <citation type="submission" date="2015-12" db="EMBL/GenBank/DDBJ databases">
        <title>Update maize B73 reference genome by single molecule sequencing technologies.</title>
        <authorList>
            <consortium name="Maize Genome Sequencing Project"/>
            <person name="Ware D."/>
        </authorList>
    </citation>
    <scope>NUCLEOTIDE SEQUENCE</scope>
    <source>
        <tissue evidence="1">Seedling</tissue>
    </source>
</reference>
<name>A0A1D6GA53_MAIZE</name>
<sequence length="182" mass="20629">MDMNSFNKMGDDPICSGWKGTDGMRGGKMDGNEMADRSQLDGNYSAFVEKEHVFSLRATIPAYTAILEDGSKVEMEDKNHVLSVNVVGGYLVKHLMDDLASRTIWGSCQEPICWFWDRENKYLQQIITNTDLDNAFQMYWTSYVRSISVEEKLLGKLPCTKNASQYVGDVDPTMMHDADIFV</sequence>
<dbReference type="PaxDb" id="4577-GRMZM5G840279_P01"/>
<accession>A0A1D6GA53</accession>
<dbReference type="AlphaFoldDB" id="A0A1D6GA53"/>
<protein>
    <submittedName>
        <fullName evidence="1">Uncharacterized protein</fullName>
    </submittedName>
</protein>